<evidence type="ECO:0000313" key="14">
    <source>
        <dbReference type="Proteomes" id="UP000691718"/>
    </source>
</evidence>
<dbReference type="InterPro" id="IPR003439">
    <property type="entry name" value="ABC_transporter-like_ATP-bd"/>
</dbReference>
<evidence type="ECO:0000256" key="5">
    <source>
        <dbReference type="ARBA" id="ARBA00022741"/>
    </source>
</evidence>
<sequence>MDSKVVLKDKNPHDKANIFSKIFLWWSFGVFRKGYKQGLTIEDLFQARDGDHSERLGDRLEEAWQKELDNARRKDVKPSLVKAIIRSFWIEYMLCGFLSGILFIIVWPLVPFTLALFIGYFSDEKTPENYRNAHIHNFLMNLFSISTSLMLNHAQLAQSCVGMRVRIACCSLLYRKILKLSCSGLGQTEPGQVINLMSNDVNRFDIAAPYLHYLWVTPIVVPVVSYLVWQHVGLATLAALAVIFLQTVVVQAYLSNLQGKFRGKIAKRTDERVKVMSELVNGVQVIKMYAWEKPFEKLVDKLRRWEVKYILKTSVIKGFSTALMVFTERFILFAAIVAFVLLGGNIRAEITFSLVQYFNLLQLACNIYFPWALAYLAESKVSVRRLEEFLMLDELKSFKSKDILSDSKGPITNGVSKEKPSEKDKPNPTGLTLINISASWSKNAIVETLRNISLNVKPGEFVGVAGLVGSGKSSLLQLILGELEPSHGTVSLGGARISYASQEPWLFVATVRQNILFGLPYDRVRYKKVVSACALLRDFELLPAGDATLVGERGISLSGVQRARIGLARACYRQADLYLFDDPLSAVDTHVGKHLISECITGLLRHTTRILVTHQLHHLKTADNIIILRNGEIETQGTFEEVSRSPLFEELLEEDEQPEAEGRAQLVLQRTMSMQSHTSVNSTVAEYGNENEEEPEETAELMEKGRVSGSVYVKYFRAGGGWALLTLTLVSILLAQVVTSISDLWLTHWMNDVEAKHLRFEVEKFNANYTSTNNDTNVFNETTEPLMLDDTTADPTSPTTMNPNLTVIGTMVKTALTIQNITVGEEPLEHSYYIYIWAGAILGCILLTTERSLLFLWICMRSSIKLHNLMFSNILAATMRFFDTNPSGRILNRFSKDMGIVDEMLPKMFLDSLQVFMVMLGILVMVAIVNPYMLLTTAVCGVFMYMWTVVYLSTAQAIKRVEGVTRSPVFSHVSASMAGLTTIRASNAEEMLRIQFDDKQDVHTAAWYLTLTSNTAFSIWLSLMSAVYVIIVAYSFLLLDDDTTKSGNVGLALSQGLILVNMVQYGVKQATEVVSQMTSVERVMQFTSLPQEQTAGPAPPPGWPQRARLVFKDLYLRYDMEAEPVLKSLNIVIESGWKVGVVGRTGAGKSSLISALFRLAPIDGHVYIDDVDTGEIALKELRSKIAIIPQEPVLFSASLRYNMDPFDKYTDADIWQALEQVEMKQSVTSLSAAVAAGGANFSAGQRQLLCLARAALARNRLLVLDEATANVDPKSVRALYTATSTVTAAKVPPSVLRLLVLDEATANVDPNTDALIQKSIRKHFAECTVITVAHRLHTVADSDRVVVMEAGQIVESGHPHELLQKSDGYFTRMVKQLSPASEQSLRELASNAYAQHIKYVDADEKAQS</sequence>
<feature type="domain" description="ABC transporter" evidence="11">
    <location>
        <begin position="1109"/>
        <end position="1375"/>
    </location>
</feature>
<dbReference type="GO" id="GO:0016887">
    <property type="term" value="F:ATP hydrolysis activity"/>
    <property type="evidence" value="ECO:0007669"/>
    <property type="project" value="InterPro"/>
</dbReference>
<proteinExistence type="predicted"/>
<gene>
    <name evidence="13" type="ORF">PAPOLLO_LOCUS16763</name>
</gene>
<dbReference type="InterPro" id="IPR003593">
    <property type="entry name" value="AAA+_ATPase"/>
</dbReference>
<dbReference type="CDD" id="cd18579">
    <property type="entry name" value="ABC_6TM_ABCC_D1"/>
    <property type="match status" value="1"/>
</dbReference>
<evidence type="ECO:0000259" key="12">
    <source>
        <dbReference type="PROSITE" id="PS50929"/>
    </source>
</evidence>
<dbReference type="InterPro" id="IPR011527">
    <property type="entry name" value="ABC1_TM_dom"/>
</dbReference>
<feature type="domain" description="ABC transmembrane type-1" evidence="12">
    <location>
        <begin position="96"/>
        <end position="362"/>
    </location>
</feature>
<feature type="domain" description="ABC transporter" evidence="11">
    <location>
        <begin position="431"/>
        <end position="655"/>
    </location>
</feature>
<feature type="region of interest" description="Disordered" evidence="9">
    <location>
        <begin position="409"/>
        <end position="429"/>
    </location>
</feature>
<dbReference type="FunFam" id="3.40.50.300:FF:000973">
    <property type="entry name" value="Multidrug resistance-associated protein 4"/>
    <property type="match status" value="1"/>
</dbReference>
<evidence type="ECO:0000259" key="11">
    <source>
        <dbReference type="PROSITE" id="PS50893"/>
    </source>
</evidence>
<dbReference type="InterPro" id="IPR017871">
    <property type="entry name" value="ABC_transporter-like_CS"/>
</dbReference>
<keyword evidence="8 10" id="KW-0472">Membrane</keyword>
<dbReference type="GO" id="GO:0005524">
    <property type="term" value="F:ATP binding"/>
    <property type="evidence" value="ECO:0007669"/>
    <property type="project" value="UniProtKB-KW"/>
</dbReference>
<evidence type="ECO:0000256" key="3">
    <source>
        <dbReference type="ARBA" id="ARBA00022692"/>
    </source>
</evidence>
<feature type="transmembrane region" description="Helical" evidence="10">
    <location>
        <begin position="92"/>
        <end position="118"/>
    </location>
</feature>
<dbReference type="PANTHER" id="PTHR24223:SF415">
    <property type="entry name" value="FI20190P1"/>
    <property type="match status" value="1"/>
</dbReference>
<dbReference type="PANTHER" id="PTHR24223">
    <property type="entry name" value="ATP-BINDING CASSETTE SUB-FAMILY C"/>
    <property type="match status" value="1"/>
</dbReference>
<dbReference type="EMBL" id="CAJQZP010001125">
    <property type="protein sequence ID" value="CAG5017974.1"/>
    <property type="molecule type" value="Genomic_DNA"/>
</dbReference>
<feature type="domain" description="ABC transmembrane type-1" evidence="12">
    <location>
        <begin position="818"/>
        <end position="1079"/>
    </location>
</feature>
<dbReference type="OrthoDB" id="6500128at2759"/>
<feature type="transmembrane region" description="Helical" evidence="10">
    <location>
        <begin position="354"/>
        <end position="376"/>
    </location>
</feature>
<dbReference type="Pfam" id="PF00005">
    <property type="entry name" value="ABC_tran"/>
    <property type="match status" value="2"/>
</dbReference>
<evidence type="ECO:0000256" key="10">
    <source>
        <dbReference type="SAM" id="Phobius"/>
    </source>
</evidence>
<dbReference type="Proteomes" id="UP000691718">
    <property type="component" value="Unassembled WGS sequence"/>
</dbReference>
<dbReference type="GO" id="GO:0140359">
    <property type="term" value="F:ABC-type transporter activity"/>
    <property type="evidence" value="ECO:0007669"/>
    <property type="project" value="InterPro"/>
</dbReference>
<evidence type="ECO:0000256" key="9">
    <source>
        <dbReference type="SAM" id="MobiDB-lite"/>
    </source>
</evidence>
<keyword evidence="5" id="KW-0547">Nucleotide-binding</keyword>
<accession>A0A8S3XFI7</accession>
<dbReference type="FunFam" id="1.20.1560.10:FF:000014">
    <property type="entry name" value="Multidrug resistance-associated protein member 4"/>
    <property type="match status" value="1"/>
</dbReference>
<feature type="transmembrane region" description="Helical" evidence="10">
    <location>
        <begin position="330"/>
        <end position="348"/>
    </location>
</feature>
<keyword evidence="4" id="KW-0677">Repeat</keyword>
<keyword evidence="3 10" id="KW-0812">Transmembrane</keyword>
<reference evidence="13" key="1">
    <citation type="submission" date="2021-04" db="EMBL/GenBank/DDBJ databases">
        <authorList>
            <person name="Tunstrom K."/>
        </authorList>
    </citation>
    <scope>NUCLEOTIDE SEQUENCE</scope>
</reference>
<keyword evidence="6" id="KW-0067">ATP-binding</keyword>
<dbReference type="SMART" id="SM00382">
    <property type="entry name" value="AAA"/>
    <property type="match status" value="2"/>
</dbReference>
<feature type="transmembrane region" description="Helical" evidence="10">
    <location>
        <begin position="210"/>
        <end position="229"/>
    </location>
</feature>
<feature type="transmembrane region" description="Helical" evidence="10">
    <location>
        <begin position="908"/>
        <end position="928"/>
    </location>
</feature>
<feature type="transmembrane region" description="Helical" evidence="10">
    <location>
        <begin position="1017"/>
        <end position="1037"/>
    </location>
</feature>
<dbReference type="Pfam" id="PF00664">
    <property type="entry name" value="ABC_membrane"/>
    <property type="match status" value="2"/>
</dbReference>
<dbReference type="FunFam" id="3.40.50.300:FF:000163">
    <property type="entry name" value="Multidrug resistance-associated protein member 4"/>
    <property type="match status" value="1"/>
</dbReference>
<comment type="caution">
    <text evidence="13">The sequence shown here is derived from an EMBL/GenBank/DDBJ whole genome shotgun (WGS) entry which is preliminary data.</text>
</comment>
<dbReference type="PROSITE" id="PS50929">
    <property type="entry name" value="ABC_TM1F"/>
    <property type="match status" value="2"/>
</dbReference>
<dbReference type="CDD" id="cd03250">
    <property type="entry name" value="ABCC_MRP_domain1"/>
    <property type="match status" value="1"/>
</dbReference>
<dbReference type="FunFam" id="1.20.1560.10:FF:000026">
    <property type="entry name" value="Multidrug resistance-associated protein lethal(2)03659"/>
    <property type="match status" value="1"/>
</dbReference>
<dbReference type="InterPro" id="IPR044746">
    <property type="entry name" value="ABCC_6TM_D1"/>
</dbReference>
<evidence type="ECO:0000313" key="13">
    <source>
        <dbReference type="EMBL" id="CAG5017974.1"/>
    </source>
</evidence>
<name>A0A8S3XFI7_PARAO</name>
<feature type="transmembrane region" description="Helical" evidence="10">
    <location>
        <begin position="235"/>
        <end position="254"/>
    </location>
</feature>
<organism evidence="13 14">
    <name type="scientific">Parnassius apollo</name>
    <name type="common">Apollo butterfly</name>
    <name type="synonym">Papilio apollo</name>
    <dbReference type="NCBI Taxonomy" id="110799"/>
    <lineage>
        <taxon>Eukaryota</taxon>
        <taxon>Metazoa</taxon>
        <taxon>Ecdysozoa</taxon>
        <taxon>Arthropoda</taxon>
        <taxon>Hexapoda</taxon>
        <taxon>Insecta</taxon>
        <taxon>Pterygota</taxon>
        <taxon>Neoptera</taxon>
        <taxon>Endopterygota</taxon>
        <taxon>Lepidoptera</taxon>
        <taxon>Glossata</taxon>
        <taxon>Ditrysia</taxon>
        <taxon>Papilionoidea</taxon>
        <taxon>Papilionidae</taxon>
        <taxon>Parnassiinae</taxon>
        <taxon>Parnassini</taxon>
        <taxon>Parnassius</taxon>
        <taxon>Parnassius</taxon>
    </lineage>
</organism>
<feature type="transmembrane region" description="Helical" evidence="10">
    <location>
        <begin position="934"/>
        <end position="952"/>
    </location>
</feature>
<evidence type="ECO:0000256" key="8">
    <source>
        <dbReference type="ARBA" id="ARBA00023136"/>
    </source>
</evidence>
<evidence type="ECO:0000256" key="1">
    <source>
        <dbReference type="ARBA" id="ARBA00004141"/>
    </source>
</evidence>
<keyword evidence="2" id="KW-0813">Transport</keyword>
<dbReference type="PROSITE" id="PS50893">
    <property type="entry name" value="ABC_TRANSPORTER_2"/>
    <property type="match status" value="2"/>
</dbReference>
<protein>
    <submittedName>
        <fullName evidence="13">(apollo) hypothetical protein</fullName>
    </submittedName>
</protein>
<evidence type="ECO:0000256" key="7">
    <source>
        <dbReference type="ARBA" id="ARBA00022989"/>
    </source>
</evidence>
<evidence type="ECO:0000256" key="2">
    <source>
        <dbReference type="ARBA" id="ARBA00022448"/>
    </source>
</evidence>
<evidence type="ECO:0000256" key="6">
    <source>
        <dbReference type="ARBA" id="ARBA00022840"/>
    </source>
</evidence>
<dbReference type="InterPro" id="IPR050173">
    <property type="entry name" value="ABC_transporter_C-like"/>
</dbReference>
<feature type="compositionally biased region" description="Basic and acidic residues" evidence="9">
    <location>
        <begin position="416"/>
        <end position="426"/>
    </location>
</feature>
<evidence type="ECO:0000256" key="4">
    <source>
        <dbReference type="ARBA" id="ARBA00022737"/>
    </source>
</evidence>
<keyword evidence="7 10" id="KW-1133">Transmembrane helix</keyword>
<comment type="subcellular location">
    <subcellularLocation>
        <location evidence="1">Membrane</location>
        <topology evidence="1">Multi-pass membrane protein</topology>
    </subcellularLocation>
</comment>
<dbReference type="GO" id="GO:0016020">
    <property type="term" value="C:membrane"/>
    <property type="evidence" value="ECO:0007669"/>
    <property type="project" value="UniProtKB-SubCell"/>
</dbReference>
<feature type="transmembrane region" description="Helical" evidence="10">
    <location>
        <begin position="722"/>
        <end position="741"/>
    </location>
</feature>
<feature type="transmembrane region" description="Helical" evidence="10">
    <location>
        <begin position="138"/>
        <end position="157"/>
    </location>
</feature>
<feature type="transmembrane region" description="Helical" evidence="10">
    <location>
        <begin position="834"/>
        <end position="860"/>
    </location>
</feature>
<dbReference type="PROSITE" id="PS00211">
    <property type="entry name" value="ABC_TRANSPORTER_1"/>
    <property type="match status" value="1"/>
</dbReference>
<dbReference type="CDD" id="cd03244">
    <property type="entry name" value="ABCC_MRP_domain2"/>
    <property type="match status" value="1"/>
</dbReference>
<keyword evidence="14" id="KW-1185">Reference proteome</keyword>